<name>A0A6N2C031_SOLCI</name>
<protein>
    <submittedName>
        <fullName evidence="1">Uncharacterized protein</fullName>
    </submittedName>
</protein>
<dbReference type="EMBL" id="RXGB01001541">
    <property type="protein sequence ID" value="TMW98531.1"/>
    <property type="molecule type" value="Genomic_DNA"/>
</dbReference>
<dbReference type="AlphaFoldDB" id="A0A6N2C031"/>
<gene>
    <name evidence="1" type="ORF">EJD97_003917</name>
</gene>
<evidence type="ECO:0000313" key="1">
    <source>
        <dbReference type="EMBL" id="TMW98531.1"/>
    </source>
</evidence>
<proteinExistence type="predicted"/>
<dbReference type="InterPro" id="IPR015943">
    <property type="entry name" value="WD40/YVTN_repeat-like_dom_sf"/>
</dbReference>
<sequence length="98" mass="10957">MYISTITTSLMSEIPSYDVTTLEGHTSKNEINAREWYPSDSLSASCSEDNIVQEISIIQWSPTGAGTSNTNQQLFLARCELQQTLHAFIERVPAVFLE</sequence>
<organism evidence="1">
    <name type="scientific">Solanum chilense</name>
    <name type="common">Tomato</name>
    <name type="synonym">Lycopersicon chilense</name>
    <dbReference type="NCBI Taxonomy" id="4083"/>
    <lineage>
        <taxon>Eukaryota</taxon>
        <taxon>Viridiplantae</taxon>
        <taxon>Streptophyta</taxon>
        <taxon>Embryophyta</taxon>
        <taxon>Tracheophyta</taxon>
        <taxon>Spermatophyta</taxon>
        <taxon>Magnoliopsida</taxon>
        <taxon>eudicotyledons</taxon>
        <taxon>Gunneridae</taxon>
        <taxon>Pentapetalae</taxon>
        <taxon>asterids</taxon>
        <taxon>lamiids</taxon>
        <taxon>Solanales</taxon>
        <taxon>Solanaceae</taxon>
        <taxon>Solanoideae</taxon>
        <taxon>Solaneae</taxon>
        <taxon>Solanum</taxon>
        <taxon>Solanum subgen. Lycopersicon</taxon>
    </lineage>
</organism>
<comment type="caution">
    <text evidence="1">The sequence shown here is derived from an EMBL/GenBank/DDBJ whole genome shotgun (WGS) entry which is preliminary data.</text>
</comment>
<reference evidence="1" key="1">
    <citation type="submission" date="2019-05" db="EMBL/GenBank/DDBJ databases">
        <title>The de novo reference genome and transcriptome assemblies of the wild tomato species Solanum chilense.</title>
        <authorList>
            <person name="Stam R."/>
            <person name="Nosenko T."/>
            <person name="Hoerger A.C."/>
            <person name="Stephan W."/>
            <person name="Seidel M.A."/>
            <person name="Kuhn J.M.M."/>
            <person name="Haberer G."/>
            <person name="Tellier A."/>
        </authorList>
    </citation>
    <scope>NUCLEOTIDE SEQUENCE</scope>
    <source>
        <tissue evidence="1">Mature leaves</tissue>
    </source>
</reference>
<dbReference type="Gene3D" id="2.130.10.10">
    <property type="entry name" value="YVTN repeat-like/Quinoprotein amine dehydrogenase"/>
    <property type="match status" value="1"/>
</dbReference>
<accession>A0A6N2C031</accession>